<evidence type="ECO:0000259" key="1">
    <source>
        <dbReference type="PROSITE" id="PS50801"/>
    </source>
</evidence>
<evidence type="ECO:0000313" key="3">
    <source>
        <dbReference type="Proteomes" id="UP000565579"/>
    </source>
</evidence>
<accession>A0A7X0NVT0</accession>
<dbReference type="SUPFAM" id="SSF52091">
    <property type="entry name" value="SpoIIaa-like"/>
    <property type="match status" value="1"/>
</dbReference>
<protein>
    <submittedName>
        <fullName evidence="2">Anti-anti-sigma factor</fullName>
    </submittedName>
</protein>
<gene>
    <name evidence="2" type="ORF">HD593_005320</name>
</gene>
<dbReference type="InterPro" id="IPR002645">
    <property type="entry name" value="STAS_dom"/>
</dbReference>
<dbReference type="AlphaFoldDB" id="A0A7X0NVT0"/>
<organism evidence="2 3">
    <name type="scientific">Nonomuraea rubra</name>
    <dbReference type="NCBI Taxonomy" id="46180"/>
    <lineage>
        <taxon>Bacteria</taxon>
        <taxon>Bacillati</taxon>
        <taxon>Actinomycetota</taxon>
        <taxon>Actinomycetes</taxon>
        <taxon>Streptosporangiales</taxon>
        <taxon>Streptosporangiaceae</taxon>
        <taxon>Nonomuraea</taxon>
    </lineage>
</organism>
<reference evidence="2 3" key="1">
    <citation type="submission" date="2020-08" db="EMBL/GenBank/DDBJ databases">
        <title>Sequencing the genomes of 1000 actinobacteria strains.</title>
        <authorList>
            <person name="Klenk H.-P."/>
        </authorList>
    </citation>
    <scope>NUCLEOTIDE SEQUENCE [LARGE SCALE GENOMIC DNA]</scope>
    <source>
        <strain evidence="2 3">DSM 43768</strain>
    </source>
</reference>
<dbReference type="Proteomes" id="UP000565579">
    <property type="component" value="Unassembled WGS sequence"/>
</dbReference>
<dbReference type="Pfam" id="PF01740">
    <property type="entry name" value="STAS"/>
    <property type="match status" value="1"/>
</dbReference>
<dbReference type="RefSeq" id="WP_185104782.1">
    <property type="nucleotide sequence ID" value="NZ_BAAAXY010000246.1"/>
</dbReference>
<dbReference type="InterPro" id="IPR036513">
    <property type="entry name" value="STAS_dom_sf"/>
</dbReference>
<proteinExistence type="predicted"/>
<feature type="domain" description="STAS" evidence="1">
    <location>
        <begin position="15"/>
        <end position="93"/>
    </location>
</feature>
<comment type="caution">
    <text evidence="2">The sequence shown here is derived from an EMBL/GenBank/DDBJ whole genome shotgun (WGS) entry which is preliminary data.</text>
</comment>
<sequence length="124" mass="13211">MDPADLDIPPDDPDFDIQLDRHGNVVLLSLTGRLDTVACVILKQYVVKALVSRIPPLLIMDLTFLTAIDGCGCDLLSSASQHARAAGGRLIVIDGGVLPGHAAEDVELLPSMADALIELTRSRQ</sequence>
<evidence type="ECO:0000313" key="2">
    <source>
        <dbReference type="EMBL" id="MBB6550525.1"/>
    </source>
</evidence>
<dbReference type="CDD" id="cd07043">
    <property type="entry name" value="STAS_anti-anti-sigma_factors"/>
    <property type="match status" value="1"/>
</dbReference>
<keyword evidence="3" id="KW-1185">Reference proteome</keyword>
<dbReference type="Gene3D" id="3.30.750.24">
    <property type="entry name" value="STAS domain"/>
    <property type="match status" value="1"/>
</dbReference>
<dbReference type="EMBL" id="JACHMI010000001">
    <property type="protein sequence ID" value="MBB6550525.1"/>
    <property type="molecule type" value="Genomic_DNA"/>
</dbReference>
<dbReference type="PROSITE" id="PS50801">
    <property type="entry name" value="STAS"/>
    <property type="match status" value="1"/>
</dbReference>
<name>A0A7X0NVT0_9ACTN</name>